<protein>
    <submittedName>
        <fullName evidence="1">Uncharacterized protein</fullName>
    </submittedName>
</protein>
<name>A0AAD9KEF4_RIDPI</name>
<dbReference type="EMBL" id="JAODUO010001176">
    <property type="protein sequence ID" value="KAK2169701.1"/>
    <property type="molecule type" value="Genomic_DNA"/>
</dbReference>
<dbReference type="AlphaFoldDB" id="A0AAD9KEF4"/>
<sequence>MCSEMTKHLWYKYHWLFVRVYITSQQSYLSQVNMRQTSFDACFDSRCKQRDCSGPQSVTVT</sequence>
<gene>
    <name evidence="1" type="ORF">NP493_1178g00037</name>
</gene>
<proteinExistence type="predicted"/>
<organism evidence="1 2">
    <name type="scientific">Ridgeia piscesae</name>
    <name type="common">Tubeworm</name>
    <dbReference type="NCBI Taxonomy" id="27915"/>
    <lineage>
        <taxon>Eukaryota</taxon>
        <taxon>Metazoa</taxon>
        <taxon>Spiralia</taxon>
        <taxon>Lophotrochozoa</taxon>
        <taxon>Annelida</taxon>
        <taxon>Polychaeta</taxon>
        <taxon>Sedentaria</taxon>
        <taxon>Canalipalpata</taxon>
        <taxon>Sabellida</taxon>
        <taxon>Siboglinidae</taxon>
        <taxon>Ridgeia</taxon>
    </lineage>
</organism>
<keyword evidence="2" id="KW-1185">Reference proteome</keyword>
<reference evidence="1" key="1">
    <citation type="journal article" date="2023" name="Mol. Biol. Evol.">
        <title>Third-Generation Sequencing Reveals the Adaptive Role of the Epigenome in Three Deep-Sea Polychaetes.</title>
        <authorList>
            <person name="Perez M."/>
            <person name="Aroh O."/>
            <person name="Sun Y."/>
            <person name="Lan Y."/>
            <person name="Juniper S.K."/>
            <person name="Young C.R."/>
            <person name="Angers B."/>
            <person name="Qian P.Y."/>
        </authorList>
    </citation>
    <scope>NUCLEOTIDE SEQUENCE</scope>
    <source>
        <strain evidence="1">R07B-5</strain>
    </source>
</reference>
<comment type="caution">
    <text evidence="1">The sequence shown here is derived from an EMBL/GenBank/DDBJ whole genome shotgun (WGS) entry which is preliminary data.</text>
</comment>
<evidence type="ECO:0000313" key="2">
    <source>
        <dbReference type="Proteomes" id="UP001209878"/>
    </source>
</evidence>
<evidence type="ECO:0000313" key="1">
    <source>
        <dbReference type="EMBL" id="KAK2169701.1"/>
    </source>
</evidence>
<accession>A0AAD9KEF4</accession>
<dbReference type="Proteomes" id="UP001209878">
    <property type="component" value="Unassembled WGS sequence"/>
</dbReference>